<dbReference type="AlphaFoldDB" id="A0A0A8YTI2"/>
<evidence type="ECO:0000256" key="1">
    <source>
        <dbReference type="SAM" id="MobiDB-lite"/>
    </source>
</evidence>
<feature type="region of interest" description="Disordered" evidence="1">
    <location>
        <begin position="1"/>
        <end position="23"/>
    </location>
</feature>
<name>A0A0A8YTI2_ARUDO</name>
<dbReference type="EMBL" id="GBRH01268024">
    <property type="protein sequence ID" value="JAD29871.1"/>
    <property type="molecule type" value="Transcribed_RNA"/>
</dbReference>
<accession>A0A0A8YTI2</accession>
<reference evidence="2" key="1">
    <citation type="submission" date="2014-09" db="EMBL/GenBank/DDBJ databases">
        <authorList>
            <person name="Magalhaes I.L.F."/>
            <person name="Oliveira U."/>
            <person name="Santos F.R."/>
            <person name="Vidigal T.H.D.A."/>
            <person name="Brescovit A.D."/>
            <person name="Santos A.J."/>
        </authorList>
    </citation>
    <scope>NUCLEOTIDE SEQUENCE</scope>
    <source>
        <tissue evidence="2">Shoot tissue taken approximately 20 cm above the soil surface</tissue>
    </source>
</reference>
<sequence length="38" mass="4272">MVHLIPPTKHKLGPSHPRKQGSTHPILLCLLTKHTLKL</sequence>
<reference evidence="2" key="2">
    <citation type="journal article" date="2015" name="Data Brief">
        <title>Shoot transcriptome of the giant reed, Arundo donax.</title>
        <authorList>
            <person name="Barrero R.A."/>
            <person name="Guerrero F.D."/>
            <person name="Moolhuijzen P."/>
            <person name="Goolsby J.A."/>
            <person name="Tidwell J."/>
            <person name="Bellgard S.E."/>
            <person name="Bellgard M.I."/>
        </authorList>
    </citation>
    <scope>NUCLEOTIDE SEQUENCE</scope>
    <source>
        <tissue evidence="2">Shoot tissue taken approximately 20 cm above the soil surface</tissue>
    </source>
</reference>
<feature type="compositionally biased region" description="Basic residues" evidence="1">
    <location>
        <begin position="8"/>
        <end position="21"/>
    </location>
</feature>
<proteinExistence type="predicted"/>
<organism evidence="2">
    <name type="scientific">Arundo donax</name>
    <name type="common">Giant reed</name>
    <name type="synonym">Donax arundinaceus</name>
    <dbReference type="NCBI Taxonomy" id="35708"/>
    <lineage>
        <taxon>Eukaryota</taxon>
        <taxon>Viridiplantae</taxon>
        <taxon>Streptophyta</taxon>
        <taxon>Embryophyta</taxon>
        <taxon>Tracheophyta</taxon>
        <taxon>Spermatophyta</taxon>
        <taxon>Magnoliopsida</taxon>
        <taxon>Liliopsida</taxon>
        <taxon>Poales</taxon>
        <taxon>Poaceae</taxon>
        <taxon>PACMAD clade</taxon>
        <taxon>Arundinoideae</taxon>
        <taxon>Arundineae</taxon>
        <taxon>Arundo</taxon>
    </lineage>
</organism>
<evidence type="ECO:0000313" key="2">
    <source>
        <dbReference type="EMBL" id="JAD29871.1"/>
    </source>
</evidence>
<protein>
    <submittedName>
        <fullName evidence="2">Uncharacterized protein</fullName>
    </submittedName>
</protein>